<protein>
    <recommendedName>
        <fullName evidence="1">Putative zinc ribbon domain-containing protein</fullName>
    </recommendedName>
</protein>
<dbReference type="Proteomes" id="UP000564536">
    <property type="component" value="Unassembled WGS sequence"/>
</dbReference>
<dbReference type="InterPro" id="IPR025868">
    <property type="entry name" value="Zn_ribbon_dom_put"/>
</dbReference>
<sequence length="90" mass="10271">MKKFCQSCGMPLVMNGLDVRGTEKDTNKSDLYCQYCYENGAFIDPKITFEQMKEKGIATINEGDGSTASKAIMKLSYPIQLKQFDRWKNK</sequence>
<dbReference type="EMBL" id="CP011102">
    <property type="protein sequence ID" value="AQY50961.1"/>
    <property type="molecule type" value="Genomic_DNA"/>
</dbReference>
<evidence type="ECO:0000313" key="4">
    <source>
        <dbReference type="Proteomes" id="UP000223060"/>
    </source>
</evidence>
<dbReference type="Pfam" id="PF12674">
    <property type="entry name" value="Zn_ribbon_2"/>
    <property type="match status" value="1"/>
</dbReference>
<evidence type="ECO:0000313" key="3">
    <source>
        <dbReference type="EMBL" id="MBC1499903.1"/>
    </source>
</evidence>
<gene>
    <name evidence="3" type="ORF">HB943_04755</name>
    <name evidence="2" type="ORF">UE46_07845</name>
</gene>
<evidence type="ECO:0000313" key="2">
    <source>
        <dbReference type="EMBL" id="AQY50961.1"/>
    </source>
</evidence>
<feature type="domain" description="Putative zinc ribbon" evidence="1">
    <location>
        <begin position="4"/>
        <end position="88"/>
    </location>
</feature>
<evidence type="ECO:0000259" key="1">
    <source>
        <dbReference type="Pfam" id="PF12674"/>
    </source>
</evidence>
<keyword evidence="4" id="KW-1185">Reference proteome</keyword>
<proteinExistence type="predicted"/>
<dbReference type="KEGG" id="lwi:UE46_07845"/>
<name>A0A1S7FU35_9LIST</name>
<reference evidence="4" key="1">
    <citation type="submission" date="2015-03" db="EMBL/GenBank/DDBJ databases">
        <authorList>
            <person name="Ferrari E."/>
            <person name="Walter M.C."/>
            <person name="Huptas C."/>
            <person name="Scherer S."/>
            <person name="Mueller-Herbst S."/>
        </authorList>
    </citation>
    <scope>NUCLEOTIDE SEQUENCE [LARGE SCALE GENOMIC DNA]</scope>
    <source>
        <strain evidence="4">LWP01</strain>
    </source>
</reference>
<dbReference type="Proteomes" id="UP000223060">
    <property type="component" value="Chromosome"/>
</dbReference>
<dbReference type="EMBL" id="JAARRL010000005">
    <property type="protein sequence ID" value="MBC1499903.1"/>
    <property type="molecule type" value="Genomic_DNA"/>
</dbReference>
<dbReference type="AlphaFoldDB" id="A0A1S7FU35"/>
<dbReference type="RefSeq" id="WP_036062159.1">
    <property type="nucleotide sequence ID" value="NZ_CP011102.1"/>
</dbReference>
<evidence type="ECO:0000313" key="5">
    <source>
        <dbReference type="Proteomes" id="UP000564536"/>
    </source>
</evidence>
<organism evidence="2 4">
    <name type="scientific">Listeria weihenstephanensis</name>
    <dbReference type="NCBI Taxonomy" id="1006155"/>
    <lineage>
        <taxon>Bacteria</taxon>
        <taxon>Bacillati</taxon>
        <taxon>Bacillota</taxon>
        <taxon>Bacilli</taxon>
        <taxon>Bacillales</taxon>
        <taxon>Listeriaceae</taxon>
        <taxon>Listeria</taxon>
    </lineage>
</organism>
<accession>A0A1S7FU35</accession>
<reference evidence="3 5" key="3">
    <citation type="submission" date="2020-03" db="EMBL/GenBank/DDBJ databases">
        <title>Soil Listeria distribution.</title>
        <authorList>
            <person name="Liao J."/>
            <person name="Wiedmann M."/>
        </authorList>
    </citation>
    <scope>NUCLEOTIDE SEQUENCE [LARGE SCALE GENOMIC DNA]</scope>
    <source>
        <strain evidence="3 5">FSL L7-1523</strain>
    </source>
</reference>
<reference evidence="2" key="2">
    <citation type="submission" date="2015-03" db="EMBL/GenBank/DDBJ databases">
        <authorList>
            <person name="Murphy D."/>
        </authorList>
    </citation>
    <scope>NUCLEOTIDE SEQUENCE [LARGE SCALE GENOMIC DNA]</scope>
    <source>
        <strain evidence="2">WS 4560</strain>
    </source>
</reference>